<gene>
    <name evidence="1" type="ORF">QGN17_10825</name>
</gene>
<sequence>MFDIGSIPWDHSVEMFEAGPGMIVNRRAMRLREALEYFRNLPVDARWGYGVGMHEMFMTTLNGRPVAVGFLNASTLQKLVPLLPCN</sequence>
<comment type="caution">
    <text evidence="1">The sequence shown here is derived from an EMBL/GenBank/DDBJ whole genome shotgun (WGS) entry which is preliminary data.</text>
</comment>
<dbReference type="RefSeq" id="WP_281044486.1">
    <property type="nucleotide sequence ID" value="NZ_JARYGZ010000001.1"/>
</dbReference>
<dbReference type="Proteomes" id="UP001160625">
    <property type="component" value="Unassembled WGS sequence"/>
</dbReference>
<name>A0ABT6N1S1_9SPHN</name>
<keyword evidence="2" id="KW-1185">Reference proteome</keyword>
<reference evidence="1" key="1">
    <citation type="submission" date="2023-04" db="EMBL/GenBank/DDBJ databases">
        <title>Sphingomonas sp. MAHUQ-71 isolated from rice field.</title>
        <authorList>
            <person name="Huq M.A."/>
        </authorList>
    </citation>
    <scope>NUCLEOTIDE SEQUENCE</scope>
    <source>
        <strain evidence="1">MAHUQ-71</strain>
    </source>
</reference>
<proteinExistence type="predicted"/>
<organism evidence="1 2">
    <name type="scientific">Sphingomonas oryzagri</name>
    <dbReference type="NCBI Taxonomy" id="3042314"/>
    <lineage>
        <taxon>Bacteria</taxon>
        <taxon>Pseudomonadati</taxon>
        <taxon>Pseudomonadota</taxon>
        <taxon>Alphaproteobacteria</taxon>
        <taxon>Sphingomonadales</taxon>
        <taxon>Sphingomonadaceae</taxon>
        <taxon>Sphingomonas</taxon>
    </lineage>
</organism>
<evidence type="ECO:0000313" key="1">
    <source>
        <dbReference type="EMBL" id="MDH7639224.1"/>
    </source>
</evidence>
<dbReference type="EMBL" id="JARYGZ010000001">
    <property type="protein sequence ID" value="MDH7639224.1"/>
    <property type="molecule type" value="Genomic_DNA"/>
</dbReference>
<protein>
    <submittedName>
        <fullName evidence="1">Uncharacterized protein</fullName>
    </submittedName>
</protein>
<accession>A0ABT6N1S1</accession>
<evidence type="ECO:0000313" key="2">
    <source>
        <dbReference type="Proteomes" id="UP001160625"/>
    </source>
</evidence>